<dbReference type="SUPFAM" id="SSF48371">
    <property type="entry name" value="ARM repeat"/>
    <property type="match status" value="1"/>
</dbReference>
<comment type="caution">
    <text evidence="1">The sequence shown here is derived from an EMBL/GenBank/DDBJ whole genome shotgun (WGS) entry which is preliminary data.</text>
</comment>
<sequence length="163" mass="17712">MKSDWKEQEKIQVPGDVPIGGAFPTMGELDGIRIRLLCQSLFRMDWREAPMSNEDFARNPNTPPEALAMLSTSPSAAVRRLVALNPSTPVPALRFLAADEDRAVREAAAGNPRTPDDAFAEAPPAPAPVTLNPEIVPAAFIPASEVHQSPSLWQRLLALLGRR</sequence>
<keyword evidence="2" id="KW-1185">Reference proteome</keyword>
<reference evidence="1 2" key="1">
    <citation type="submission" date="2018-09" db="EMBL/GenBank/DDBJ databases">
        <authorList>
            <person name="Zhu H."/>
        </authorList>
    </citation>
    <scope>NUCLEOTIDE SEQUENCE [LARGE SCALE GENOMIC DNA]</scope>
    <source>
        <strain evidence="1 2">K2S05-167</strain>
    </source>
</reference>
<dbReference type="EMBL" id="QYUJ01000030">
    <property type="protein sequence ID" value="RJF69122.1"/>
    <property type="molecule type" value="Genomic_DNA"/>
</dbReference>
<dbReference type="InterPro" id="IPR004830">
    <property type="entry name" value="LRR_variant"/>
</dbReference>
<name>A0A418V072_9DEIO</name>
<dbReference type="AlphaFoldDB" id="A0A418V072"/>
<evidence type="ECO:0000313" key="1">
    <source>
        <dbReference type="EMBL" id="RJF69122.1"/>
    </source>
</evidence>
<dbReference type="InterPro" id="IPR016024">
    <property type="entry name" value="ARM-type_fold"/>
</dbReference>
<dbReference type="InterPro" id="IPR011989">
    <property type="entry name" value="ARM-like"/>
</dbReference>
<gene>
    <name evidence="1" type="ORF">D3875_22665</name>
</gene>
<evidence type="ECO:0000313" key="2">
    <source>
        <dbReference type="Proteomes" id="UP000286287"/>
    </source>
</evidence>
<organism evidence="1 2">
    <name type="scientific">Deinococcus cavernae</name>
    <dbReference type="NCBI Taxonomy" id="2320857"/>
    <lineage>
        <taxon>Bacteria</taxon>
        <taxon>Thermotogati</taxon>
        <taxon>Deinococcota</taxon>
        <taxon>Deinococci</taxon>
        <taxon>Deinococcales</taxon>
        <taxon>Deinococcaceae</taxon>
        <taxon>Deinococcus</taxon>
    </lineage>
</organism>
<dbReference type="Pfam" id="PF01816">
    <property type="entry name" value="LRV"/>
    <property type="match status" value="1"/>
</dbReference>
<dbReference type="Gene3D" id="1.25.10.10">
    <property type="entry name" value="Leucine-rich Repeat Variant"/>
    <property type="match status" value="1"/>
</dbReference>
<dbReference type="Proteomes" id="UP000286287">
    <property type="component" value="Unassembled WGS sequence"/>
</dbReference>
<protein>
    <submittedName>
        <fullName evidence="1">Uncharacterized protein</fullName>
    </submittedName>
</protein>
<proteinExistence type="predicted"/>
<accession>A0A418V072</accession>